<gene>
    <name evidence="6" type="ORF">ACFPN5_03820</name>
</gene>
<dbReference type="InterPro" id="IPR058163">
    <property type="entry name" value="LysR-type_TF_proteobact-type"/>
</dbReference>
<keyword evidence="4" id="KW-0804">Transcription</keyword>
<name>A0ABW0L1I6_9BURK</name>
<reference evidence="7" key="1">
    <citation type="journal article" date="2019" name="Int. J. Syst. Evol. Microbiol.">
        <title>The Global Catalogue of Microorganisms (GCM) 10K type strain sequencing project: providing services to taxonomists for standard genome sequencing and annotation.</title>
        <authorList>
            <consortium name="The Broad Institute Genomics Platform"/>
            <consortium name="The Broad Institute Genome Sequencing Center for Infectious Disease"/>
            <person name="Wu L."/>
            <person name="Ma J."/>
        </authorList>
    </citation>
    <scope>NUCLEOTIDE SEQUENCE [LARGE SCALE GENOMIC DNA]</scope>
    <source>
        <strain evidence="7">KACC 12649</strain>
    </source>
</reference>
<sequence length="296" mass="32489">MAKENLNDLTAFVAVARAKSFTRAAAQLGVSQSALSQTIRELEARLGVQLISRTTRSVAATESGERLLITVAPRLEEIEAELSALRASQDKPAGTIRITTPGHAADSILLPKLARVLPDYPDLKVDITTDYTMVDIVEQRFDAGVRIGDQIAKDMIALRIGPDLPVAVVGSPAYFERHAPPRAPGDLVNHTCINFRMPTYGQLHVWEFSKGKRKLNVRVEGQVSVNSPPQQIEAALKGLGLAYLLKDGVQEHIDQGGLRSVLADWCPTLTGYHLYYPSRRQSPAFALLVDTLRYKK</sequence>
<dbReference type="PROSITE" id="PS50931">
    <property type="entry name" value="HTH_LYSR"/>
    <property type="match status" value="1"/>
</dbReference>
<evidence type="ECO:0000256" key="3">
    <source>
        <dbReference type="ARBA" id="ARBA00023125"/>
    </source>
</evidence>
<dbReference type="PANTHER" id="PTHR30537">
    <property type="entry name" value="HTH-TYPE TRANSCRIPTIONAL REGULATOR"/>
    <property type="match status" value="1"/>
</dbReference>
<dbReference type="SUPFAM" id="SSF53850">
    <property type="entry name" value="Periplasmic binding protein-like II"/>
    <property type="match status" value="1"/>
</dbReference>
<comment type="similarity">
    <text evidence="1">Belongs to the LysR transcriptional regulatory family.</text>
</comment>
<dbReference type="RefSeq" id="WP_379780277.1">
    <property type="nucleotide sequence ID" value="NZ_JBHSMU010000004.1"/>
</dbReference>
<dbReference type="SUPFAM" id="SSF46785">
    <property type="entry name" value="Winged helix' DNA-binding domain"/>
    <property type="match status" value="1"/>
</dbReference>
<organism evidence="6 7">
    <name type="scientific">Massilia niabensis</name>
    <dbReference type="NCBI Taxonomy" id="544910"/>
    <lineage>
        <taxon>Bacteria</taxon>
        <taxon>Pseudomonadati</taxon>
        <taxon>Pseudomonadota</taxon>
        <taxon>Betaproteobacteria</taxon>
        <taxon>Burkholderiales</taxon>
        <taxon>Oxalobacteraceae</taxon>
        <taxon>Telluria group</taxon>
        <taxon>Massilia</taxon>
    </lineage>
</organism>
<dbReference type="EMBL" id="JBHSMU010000004">
    <property type="protein sequence ID" value="MFC5458937.1"/>
    <property type="molecule type" value="Genomic_DNA"/>
</dbReference>
<evidence type="ECO:0000256" key="2">
    <source>
        <dbReference type="ARBA" id="ARBA00023015"/>
    </source>
</evidence>
<protein>
    <submittedName>
        <fullName evidence="6">LysR substrate-binding domain-containing protein</fullName>
    </submittedName>
</protein>
<keyword evidence="7" id="KW-1185">Reference proteome</keyword>
<feature type="domain" description="HTH lysR-type" evidence="5">
    <location>
        <begin position="4"/>
        <end position="61"/>
    </location>
</feature>
<dbReference type="PRINTS" id="PR00039">
    <property type="entry name" value="HTHLYSR"/>
</dbReference>
<evidence type="ECO:0000256" key="4">
    <source>
        <dbReference type="ARBA" id="ARBA00023163"/>
    </source>
</evidence>
<dbReference type="Gene3D" id="1.10.10.10">
    <property type="entry name" value="Winged helix-like DNA-binding domain superfamily/Winged helix DNA-binding domain"/>
    <property type="match status" value="1"/>
</dbReference>
<dbReference type="InterPro" id="IPR036388">
    <property type="entry name" value="WH-like_DNA-bd_sf"/>
</dbReference>
<keyword evidence="3" id="KW-0238">DNA-binding</keyword>
<dbReference type="CDD" id="cd08474">
    <property type="entry name" value="PBP2_CrgA_like_5"/>
    <property type="match status" value="1"/>
</dbReference>
<dbReference type="InterPro" id="IPR036390">
    <property type="entry name" value="WH_DNA-bd_sf"/>
</dbReference>
<dbReference type="Proteomes" id="UP001596050">
    <property type="component" value="Unassembled WGS sequence"/>
</dbReference>
<dbReference type="InterPro" id="IPR005119">
    <property type="entry name" value="LysR_subst-bd"/>
</dbReference>
<accession>A0ABW0L1I6</accession>
<dbReference type="Pfam" id="PF03466">
    <property type="entry name" value="LysR_substrate"/>
    <property type="match status" value="1"/>
</dbReference>
<dbReference type="InterPro" id="IPR000847">
    <property type="entry name" value="LysR_HTH_N"/>
</dbReference>
<keyword evidence="2" id="KW-0805">Transcription regulation</keyword>
<dbReference type="Pfam" id="PF00126">
    <property type="entry name" value="HTH_1"/>
    <property type="match status" value="1"/>
</dbReference>
<comment type="caution">
    <text evidence="6">The sequence shown here is derived from an EMBL/GenBank/DDBJ whole genome shotgun (WGS) entry which is preliminary data.</text>
</comment>
<evidence type="ECO:0000259" key="5">
    <source>
        <dbReference type="PROSITE" id="PS50931"/>
    </source>
</evidence>
<proteinExistence type="inferred from homology"/>
<dbReference type="PANTHER" id="PTHR30537:SF1">
    <property type="entry name" value="HTH-TYPE TRANSCRIPTIONAL REGULATOR PGRR"/>
    <property type="match status" value="1"/>
</dbReference>
<dbReference type="Gene3D" id="3.40.190.290">
    <property type="match status" value="1"/>
</dbReference>
<evidence type="ECO:0000313" key="7">
    <source>
        <dbReference type="Proteomes" id="UP001596050"/>
    </source>
</evidence>
<evidence type="ECO:0000256" key="1">
    <source>
        <dbReference type="ARBA" id="ARBA00009437"/>
    </source>
</evidence>
<evidence type="ECO:0000313" key="6">
    <source>
        <dbReference type="EMBL" id="MFC5458937.1"/>
    </source>
</evidence>